<reference evidence="4 5" key="1">
    <citation type="submission" date="2018-06" db="EMBL/GenBank/DDBJ databases">
        <authorList>
            <consortium name="Pathogen Informatics"/>
            <person name="Doyle S."/>
        </authorList>
    </citation>
    <scope>NUCLEOTIDE SEQUENCE [LARGE SCALE GENOMIC DNA]</scope>
    <source>
        <strain evidence="4 5">NCTC10794</strain>
    </source>
</reference>
<dbReference type="CDD" id="cd18800">
    <property type="entry name" value="SF2_C_EcoR124I-like"/>
    <property type="match status" value="1"/>
</dbReference>
<evidence type="ECO:0000259" key="2">
    <source>
        <dbReference type="Pfam" id="PF11867"/>
    </source>
</evidence>
<dbReference type="GO" id="GO:0009307">
    <property type="term" value="P:DNA restriction-modification system"/>
    <property type="evidence" value="ECO:0007669"/>
    <property type="project" value="UniProtKB-KW"/>
</dbReference>
<dbReference type="InterPro" id="IPR021810">
    <property type="entry name" value="T1RH-like_C"/>
</dbReference>
<dbReference type="PANTHER" id="PTHR30195">
    <property type="entry name" value="TYPE I SITE-SPECIFIC DEOXYRIBONUCLEASE PROTEIN SUBUNIT M AND R"/>
    <property type="match status" value="1"/>
</dbReference>
<dbReference type="Pfam" id="PF22679">
    <property type="entry name" value="T1R_D3-like"/>
    <property type="match status" value="1"/>
</dbReference>
<dbReference type="Gene3D" id="3.40.50.300">
    <property type="entry name" value="P-loop containing nucleotide triphosphate hydrolases"/>
    <property type="match status" value="1"/>
</dbReference>
<dbReference type="GO" id="GO:0009035">
    <property type="term" value="F:type I site-specific deoxyribonuclease activity"/>
    <property type="evidence" value="ECO:0007669"/>
    <property type="project" value="UniProtKB-EC"/>
</dbReference>
<sequence>MLGSEARLHDLAVNFVQHFAKRNQQQDGKAMIVVSSRQICVDLYNQIIALHPEWHSDNINEGAIKIVMTGSASDTPEMQKHIYSKQEKQTLERRFKDPTDPLKVVIVRDMWLTGFDAPCCNTMYLDKPMKGHNLMQAIARVNRVFANKSRENGGLIVDYVGLAEELRAATQQYINSTGKGQLAEDVQSVFFKIKEQLEFIRTLFATPIEGEAFDVQMVISEQEPALLLKAIAQAANHIATLDQLPNEGKAHDQHWHNADDIEPRKKAFLKTAGNLKKGYALCGALPEIEPYSQEVAFYDAVRAVLTKREQNGKGTTERLIQLKALINQSIVSEGTIDLFDLLGKEQTQINLLSEEFLQAIKNSETKSLWVLAMERYLKQEIKAKASRNLTAQKDFEQRLQEALTQYHNHNLSVVEILDALVQMGREFSERLSRGEKLGLSMAELAFYDALSQNESAKELMNDEVLSKLAKEITDILRRSVSIDWQHKEAVRARIRLLVRRALQKYKYPPDQAEGAVEYVLKQAEEIADELSA</sequence>
<evidence type="ECO:0000313" key="4">
    <source>
        <dbReference type="EMBL" id="STO64814.1"/>
    </source>
</evidence>
<dbReference type="InterPro" id="IPR027417">
    <property type="entry name" value="P-loop_NTPase"/>
</dbReference>
<name>A0A377I2X7_HAEPH</name>
<dbReference type="AlphaFoldDB" id="A0A377I2X7"/>
<evidence type="ECO:0000313" key="5">
    <source>
        <dbReference type="Proteomes" id="UP000254867"/>
    </source>
</evidence>
<dbReference type="SUPFAM" id="SSF52540">
    <property type="entry name" value="P-loop containing nucleoside triphosphate hydrolases"/>
    <property type="match status" value="1"/>
</dbReference>
<accession>A0A377I2X7</accession>
<dbReference type="InterPro" id="IPR055180">
    <property type="entry name" value="HsdR_RecA-like_helicase_dom_2"/>
</dbReference>
<keyword evidence="1" id="KW-0680">Restriction system</keyword>
<keyword evidence="4" id="KW-0378">Hydrolase</keyword>
<feature type="domain" description="Restriction endonuclease type I HsdR second RecA-like helicase" evidence="3">
    <location>
        <begin position="84"/>
        <end position="159"/>
    </location>
</feature>
<dbReference type="InterPro" id="IPR051268">
    <property type="entry name" value="Type-I_R_enzyme_R_subunit"/>
</dbReference>
<proteinExistence type="predicted"/>
<dbReference type="Proteomes" id="UP000254867">
    <property type="component" value="Unassembled WGS sequence"/>
</dbReference>
<protein>
    <submittedName>
        <fullName evidence="4">Type I restriction enzyme HindVIIP R protein</fullName>
        <ecNumber evidence="4">3.1.21.3</ecNumber>
    </submittedName>
</protein>
<dbReference type="EMBL" id="UGHH01000002">
    <property type="protein sequence ID" value="STO64814.1"/>
    <property type="molecule type" value="Genomic_DNA"/>
</dbReference>
<dbReference type="Pfam" id="PF11867">
    <property type="entry name" value="T1RH-like_C"/>
    <property type="match status" value="1"/>
</dbReference>
<dbReference type="EC" id="3.1.21.3" evidence="4"/>
<feature type="domain" description="Type I restriction enzyme HindI endonuclease subunit-like C-terminal" evidence="2">
    <location>
        <begin position="176"/>
        <end position="528"/>
    </location>
</feature>
<dbReference type="PANTHER" id="PTHR30195:SF15">
    <property type="entry name" value="TYPE I RESTRICTION ENZYME HINDI ENDONUCLEASE SUBUNIT"/>
    <property type="match status" value="1"/>
</dbReference>
<evidence type="ECO:0000256" key="1">
    <source>
        <dbReference type="ARBA" id="ARBA00022747"/>
    </source>
</evidence>
<evidence type="ECO:0000259" key="3">
    <source>
        <dbReference type="Pfam" id="PF22679"/>
    </source>
</evidence>
<organism evidence="4 5">
    <name type="scientific">Haemophilus parahaemolyticus</name>
    <dbReference type="NCBI Taxonomy" id="735"/>
    <lineage>
        <taxon>Bacteria</taxon>
        <taxon>Pseudomonadati</taxon>
        <taxon>Pseudomonadota</taxon>
        <taxon>Gammaproteobacteria</taxon>
        <taxon>Pasteurellales</taxon>
        <taxon>Pasteurellaceae</taxon>
        <taxon>Haemophilus</taxon>
    </lineage>
</organism>
<gene>
    <name evidence="4" type="primary">hsdR_4</name>
    <name evidence="4" type="ORF">NCTC10794_01892</name>
</gene>